<dbReference type="GO" id="GO:0003677">
    <property type="term" value="F:DNA binding"/>
    <property type="evidence" value="ECO:0007669"/>
    <property type="project" value="UniProtKB-KW"/>
</dbReference>
<dbReference type="InterPro" id="IPR036955">
    <property type="entry name" value="AP2/ERF_dom_sf"/>
</dbReference>
<evidence type="ECO:0000256" key="1">
    <source>
        <dbReference type="ARBA" id="ARBA00004123"/>
    </source>
</evidence>
<dbReference type="Proteomes" id="UP001418222">
    <property type="component" value="Unassembled WGS sequence"/>
</dbReference>
<reference evidence="8 9" key="1">
    <citation type="journal article" date="2022" name="Nat. Plants">
        <title>Genomes of leafy and leafless Platanthera orchids illuminate the evolution of mycoheterotrophy.</title>
        <authorList>
            <person name="Li M.H."/>
            <person name="Liu K.W."/>
            <person name="Li Z."/>
            <person name="Lu H.C."/>
            <person name="Ye Q.L."/>
            <person name="Zhang D."/>
            <person name="Wang J.Y."/>
            <person name="Li Y.F."/>
            <person name="Zhong Z.M."/>
            <person name="Liu X."/>
            <person name="Yu X."/>
            <person name="Liu D.K."/>
            <person name="Tu X.D."/>
            <person name="Liu B."/>
            <person name="Hao Y."/>
            <person name="Liao X.Y."/>
            <person name="Jiang Y.T."/>
            <person name="Sun W.H."/>
            <person name="Chen J."/>
            <person name="Chen Y.Q."/>
            <person name="Ai Y."/>
            <person name="Zhai J.W."/>
            <person name="Wu S.S."/>
            <person name="Zhou Z."/>
            <person name="Hsiao Y.Y."/>
            <person name="Wu W.L."/>
            <person name="Chen Y.Y."/>
            <person name="Lin Y.F."/>
            <person name="Hsu J.L."/>
            <person name="Li C.Y."/>
            <person name="Wang Z.W."/>
            <person name="Zhao X."/>
            <person name="Zhong W.Y."/>
            <person name="Ma X.K."/>
            <person name="Ma L."/>
            <person name="Huang J."/>
            <person name="Chen G.Z."/>
            <person name="Huang M.Z."/>
            <person name="Huang L."/>
            <person name="Peng D.H."/>
            <person name="Luo Y.B."/>
            <person name="Zou S.Q."/>
            <person name="Chen S.P."/>
            <person name="Lan S."/>
            <person name="Tsai W.C."/>
            <person name="Van de Peer Y."/>
            <person name="Liu Z.J."/>
        </authorList>
    </citation>
    <scope>NUCLEOTIDE SEQUENCE [LARGE SCALE GENOMIC DNA]</scope>
    <source>
        <strain evidence="8">Lor287</strain>
    </source>
</reference>
<sequence length="263" mass="28669">MEEKEEEAEHLLSLYTSTRADYDTSAMVSALAHVIGSGRAAGGLAADLSKTEVAASSSPSITSTEKDSGRLTEEQGNEARRHYRGVRQRPWGKWAAEIRDPKKAARVWLGTFDTAEEAAIAYDDAALKFKGAKAKLNFPERARGLTDLGFMVSRGISARRPEQLAAILRPPMYQDLLHHTDQLIHSGDEDLLHNVASGFYSGEPFMLGSSPSTALQASSTISFSGTSTTEYGRSEVMLHFGSSGSGSSSWPKGDERRKDRRKQ</sequence>
<dbReference type="PRINTS" id="PR00367">
    <property type="entry name" value="ETHRSPELEMNT"/>
</dbReference>
<dbReference type="GO" id="GO:0005634">
    <property type="term" value="C:nucleus"/>
    <property type="evidence" value="ECO:0007669"/>
    <property type="project" value="UniProtKB-SubCell"/>
</dbReference>
<feature type="region of interest" description="Disordered" evidence="6">
    <location>
        <begin position="238"/>
        <end position="263"/>
    </location>
</feature>
<dbReference type="CDD" id="cd00018">
    <property type="entry name" value="AP2"/>
    <property type="match status" value="1"/>
</dbReference>
<keyword evidence="4" id="KW-0804">Transcription</keyword>
<keyword evidence="9" id="KW-1185">Reference proteome</keyword>
<proteinExistence type="predicted"/>
<dbReference type="Gene3D" id="3.30.730.10">
    <property type="entry name" value="AP2/ERF domain"/>
    <property type="match status" value="1"/>
</dbReference>
<protein>
    <submittedName>
        <fullName evidence="8">Ethylene-responsive transcription factor ERF114</fullName>
    </submittedName>
</protein>
<evidence type="ECO:0000313" key="8">
    <source>
        <dbReference type="EMBL" id="KAK8914620.1"/>
    </source>
</evidence>
<dbReference type="InterPro" id="IPR001471">
    <property type="entry name" value="AP2/ERF_dom"/>
</dbReference>
<dbReference type="PROSITE" id="PS51032">
    <property type="entry name" value="AP2_ERF"/>
    <property type="match status" value="1"/>
</dbReference>
<evidence type="ECO:0000256" key="6">
    <source>
        <dbReference type="SAM" id="MobiDB-lite"/>
    </source>
</evidence>
<dbReference type="PANTHER" id="PTHR31190">
    <property type="entry name" value="DNA-BINDING DOMAIN"/>
    <property type="match status" value="1"/>
</dbReference>
<evidence type="ECO:0000259" key="7">
    <source>
        <dbReference type="PROSITE" id="PS51032"/>
    </source>
</evidence>
<feature type="region of interest" description="Disordered" evidence="6">
    <location>
        <begin position="52"/>
        <end position="84"/>
    </location>
</feature>
<keyword evidence="2" id="KW-0805">Transcription regulation</keyword>
<feature type="compositionally biased region" description="Basic and acidic residues" evidence="6">
    <location>
        <begin position="64"/>
        <end position="80"/>
    </location>
</feature>
<keyword evidence="3" id="KW-0238">DNA-binding</keyword>
<dbReference type="InterPro" id="IPR016177">
    <property type="entry name" value="DNA-bd_dom_sf"/>
</dbReference>
<feature type="compositionally biased region" description="Polar residues" evidence="6">
    <location>
        <begin position="54"/>
        <end position="63"/>
    </location>
</feature>
<dbReference type="GO" id="GO:0009873">
    <property type="term" value="P:ethylene-activated signaling pathway"/>
    <property type="evidence" value="ECO:0007669"/>
    <property type="project" value="InterPro"/>
</dbReference>
<evidence type="ECO:0000256" key="5">
    <source>
        <dbReference type="ARBA" id="ARBA00023242"/>
    </source>
</evidence>
<comment type="caution">
    <text evidence="8">The sequence shown here is derived from an EMBL/GenBank/DDBJ whole genome shotgun (WGS) entry which is preliminary data.</text>
</comment>
<dbReference type="GO" id="GO:0003700">
    <property type="term" value="F:DNA-binding transcription factor activity"/>
    <property type="evidence" value="ECO:0007669"/>
    <property type="project" value="InterPro"/>
</dbReference>
<dbReference type="AlphaFoldDB" id="A0AAP0AU97"/>
<comment type="subcellular location">
    <subcellularLocation>
        <location evidence="1">Nucleus</location>
    </subcellularLocation>
</comment>
<name>A0AAP0AU97_9ASPA</name>
<gene>
    <name evidence="8" type="primary">ERF114</name>
    <name evidence="8" type="ORF">KSP39_PZI023464</name>
</gene>
<evidence type="ECO:0000256" key="3">
    <source>
        <dbReference type="ARBA" id="ARBA00023125"/>
    </source>
</evidence>
<dbReference type="SUPFAM" id="SSF54171">
    <property type="entry name" value="DNA-binding domain"/>
    <property type="match status" value="1"/>
</dbReference>
<dbReference type="FunFam" id="3.30.730.10:FF:000001">
    <property type="entry name" value="Ethylene-responsive transcription factor 2"/>
    <property type="match status" value="1"/>
</dbReference>
<accession>A0AAP0AU97</accession>
<evidence type="ECO:0000256" key="2">
    <source>
        <dbReference type="ARBA" id="ARBA00023015"/>
    </source>
</evidence>
<dbReference type="SMART" id="SM00380">
    <property type="entry name" value="AP2"/>
    <property type="match status" value="1"/>
</dbReference>
<keyword evidence="5" id="KW-0539">Nucleus</keyword>
<dbReference type="InterPro" id="IPR044808">
    <property type="entry name" value="ERF_plant"/>
</dbReference>
<dbReference type="PANTHER" id="PTHR31190:SF167">
    <property type="entry name" value="ETHYLENE-RESPONSIVE TRANSCRIPTION FACTOR ERF112"/>
    <property type="match status" value="1"/>
</dbReference>
<organism evidence="8 9">
    <name type="scientific">Platanthera zijinensis</name>
    <dbReference type="NCBI Taxonomy" id="2320716"/>
    <lineage>
        <taxon>Eukaryota</taxon>
        <taxon>Viridiplantae</taxon>
        <taxon>Streptophyta</taxon>
        <taxon>Embryophyta</taxon>
        <taxon>Tracheophyta</taxon>
        <taxon>Spermatophyta</taxon>
        <taxon>Magnoliopsida</taxon>
        <taxon>Liliopsida</taxon>
        <taxon>Asparagales</taxon>
        <taxon>Orchidaceae</taxon>
        <taxon>Orchidoideae</taxon>
        <taxon>Orchideae</taxon>
        <taxon>Orchidinae</taxon>
        <taxon>Platanthera</taxon>
    </lineage>
</organism>
<dbReference type="Pfam" id="PF00847">
    <property type="entry name" value="AP2"/>
    <property type="match status" value="1"/>
</dbReference>
<evidence type="ECO:0000256" key="4">
    <source>
        <dbReference type="ARBA" id="ARBA00023163"/>
    </source>
</evidence>
<dbReference type="EMBL" id="JBBWWQ010000021">
    <property type="protein sequence ID" value="KAK8914620.1"/>
    <property type="molecule type" value="Genomic_DNA"/>
</dbReference>
<evidence type="ECO:0000313" key="9">
    <source>
        <dbReference type="Proteomes" id="UP001418222"/>
    </source>
</evidence>
<feature type="domain" description="AP2/ERF" evidence="7">
    <location>
        <begin position="82"/>
        <end position="139"/>
    </location>
</feature>